<gene>
    <name evidence="2" type="ORF">TL08_19715</name>
</gene>
<dbReference type="AlphaFoldDB" id="A0AAC9HSW4"/>
<evidence type="ECO:0000313" key="2">
    <source>
        <dbReference type="EMBL" id="AOS64734.1"/>
    </source>
</evidence>
<accession>A0AAC9HSW4</accession>
<dbReference type="NCBIfam" id="TIGR03891">
    <property type="entry name" value="thiopep_ocin"/>
    <property type="match status" value="1"/>
</dbReference>
<dbReference type="Pfam" id="PF14028">
    <property type="entry name" value="Lant_dehydr_C"/>
    <property type="match status" value="1"/>
</dbReference>
<evidence type="ECO:0000313" key="3">
    <source>
        <dbReference type="Proteomes" id="UP000095210"/>
    </source>
</evidence>
<protein>
    <submittedName>
        <fullName evidence="2">Thiopeptide-type bacteriocin biosynthesis domain</fullName>
    </submittedName>
</protein>
<feature type="domain" description="Thiopeptide-type bacteriocin biosynthesis" evidence="1">
    <location>
        <begin position="64"/>
        <end position="305"/>
    </location>
</feature>
<name>A0AAC9HSW4_9PSEU</name>
<sequence>MSADHDNAAAPPDLAAVVLTVIRGADLRTTAADIGLHLAELDEAVQAYQAAGRAALERRAEGEWYGVRISFLDATFSQKIVVRWVAPALDRLQADGAIRGWWFSSDRLAWTLWLHRADITVVDGVLDDLADDLRIVDWVPTVYEPELAAFGGFTGLNVVHDLYCADSRGVLDHARRKDVSVDRRQLSIMLLDGLFSAARLDEFERADVFERVRRLIPDATTFRKEQPESLRDLMFFPGARAAEMFAPDGSLAYAAPWLAAFQAAGSRLADDEEQGWMNRGRRAILARIVLSHWNRLAFSASGQRALADAAALSRPSRR</sequence>
<dbReference type="InterPro" id="IPR023809">
    <property type="entry name" value="Thiopep_bacteriocin_synth_dom"/>
</dbReference>
<evidence type="ECO:0000259" key="1">
    <source>
        <dbReference type="Pfam" id="PF14028"/>
    </source>
</evidence>
<keyword evidence="3" id="KW-1185">Reference proteome</keyword>
<dbReference type="EMBL" id="CP014859">
    <property type="protein sequence ID" value="AOS64734.1"/>
    <property type="molecule type" value="Genomic_DNA"/>
</dbReference>
<proteinExistence type="predicted"/>
<organism evidence="2 3">
    <name type="scientific">Actinoalloteichus hymeniacidonis</name>
    <dbReference type="NCBI Taxonomy" id="340345"/>
    <lineage>
        <taxon>Bacteria</taxon>
        <taxon>Bacillati</taxon>
        <taxon>Actinomycetota</taxon>
        <taxon>Actinomycetes</taxon>
        <taxon>Pseudonocardiales</taxon>
        <taxon>Pseudonocardiaceae</taxon>
        <taxon>Actinoalloteichus</taxon>
    </lineage>
</organism>
<dbReference type="Proteomes" id="UP000095210">
    <property type="component" value="Chromosome"/>
</dbReference>
<dbReference type="KEGG" id="ahm:TL08_19715"/>
<reference evidence="3" key="1">
    <citation type="submission" date="2016-03" db="EMBL/GenBank/DDBJ databases">
        <title>Complete genome sequence of the type strain Actinoalloteichus hymeniacidonis DSM 45092.</title>
        <authorList>
            <person name="Schaffert L."/>
            <person name="Albersmeier A."/>
            <person name="Winkler A."/>
            <person name="Kalinowski J."/>
            <person name="Zotchev S."/>
            <person name="Ruckert C."/>
        </authorList>
    </citation>
    <scope>NUCLEOTIDE SEQUENCE [LARGE SCALE GENOMIC DNA]</scope>
    <source>
        <strain evidence="3">HPA177(T) (DSM 45092(T))</strain>
    </source>
</reference>
<dbReference type="RefSeq" id="WP_069851017.1">
    <property type="nucleotide sequence ID" value="NZ_CP014859.1"/>
</dbReference>